<evidence type="ECO:0000313" key="2">
    <source>
        <dbReference type="EMBL" id="CAE8597699.1"/>
    </source>
</evidence>
<proteinExistence type="predicted"/>
<accession>A0A813EB44</accession>
<dbReference type="Proteomes" id="UP000654075">
    <property type="component" value="Unassembled WGS sequence"/>
</dbReference>
<feature type="non-terminal residue" evidence="2">
    <location>
        <position position="1"/>
    </location>
</feature>
<dbReference type="EMBL" id="CAJNNV010009692">
    <property type="protein sequence ID" value="CAE8597699.1"/>
    <property type="molecule type" value="Genomic_DNA"/>
</dbReference>
<feature type="region of interest" description="Disordered" evidence="1">
    <location>
        <begin position="41"/>
        <end position="78"/>
    </location>
</feature>
<keyword evidence="3" id="KW-1185">Reference proteome</keyword>
<name>A0A813EB44_POLGL</name>
<organism evidence="2 3">
    <name type="scientific">Polarella glacialis</name>
    <name type="common">Dinoflagellate</name>
    <dbReference type="NCBI Taxonomy" id="89957"/>
    <lineage>
        <taxon>Eukaryota</taxon>
        <taxon>Sar</taxon>
        <taxon>Alveolata</taxon>
        <taxon>Dinophyceae</taxon>
        <taxon>Suessiales</taxon>
        <taxon>Suessiaceae</taxon>
        <taxon>Polarella</taxon>
    </lineage>
</organism>
<reference evidence="2" key="1">
    <citation type="submission" date="2021-02" db="EMBL/GenBank/DDBJ databases">
        <authorList>
            <person name="Dougan E. K."/>
            <person name="Rhodes N."/>
            <person name="Thang M."/>
            <person name="Chan C."/>
        </authorList>
    </citation>
    <scope>NUCLEOTIDE SEQUENCE</scope>
</reference>
<comment type="caution">
    <text evidence="2">The sequence shown here is derived from an EMBL/GenBank/DDBJ whole genome shotgun (WGS) entry which is preliminary data.</text>
</comment>
<evidence type="ECO:0000313" key="3">
    <source>
        <dbReference type="Proteomes" id="UP000654075"/>
    </source>
</evidence>
<feature type="compositionally biased region" description="Low complexity" evidence="1">
    <location>
        <begin position="51"/>
        <end position="68"/>
    </location>
</feature>
<evidence type="ECO:0000256" key="1">
    <source>
        <dbReference type="SAM" id="MobiDB-lite"/>
    </source>
</evidence>
<protein>
    <submittedName>
        <fullName evidence="2">Uncharacterized protein</fullName>
    </submittedName>
</protein>
<gene>
    <name evidence="2" type="ORF">PGLA1383_LOCUS16134</name>
</gene>
<sequence>ESAAHGLGTGSTLLPRWAWDEATLEASAWENHRRLSACKSSEALGPPYNLRSTNNNYNDYSRNNNNHNTLKKSPSVPSLPAREARLAGHQAPFSGGGGSVRGRLEEARRAAQVQSEACHRDKVLAGYLEARGDVQERMRKLMVQLDLEISRGVVDYGGDDFKAQRRLHTSSTGALGNALEVTRPLPVAVASEFLGAV</sequence>
<dbReference type="AlphaFoldDB" id="A0A813EB44"/>